<feature type="domain" description="VLRF1" evidence="10">
    <location>
        <begin position="62"/>
        <end position="201"/>
    </location>
</feature>
<evidence type="ECO:0000256" key="7">
    <source>
        <dbReference type="ARBA" id="ARBA00022801"/>
    </source>
</evidence>
<comment type="subcellular location">
    <subcellularLocation>
        <location evidence="1">Cytoplasm</location>
    </subcellularLocation>
</comment>
<evidence type="ECO:0000256" key="1">
    <source>
        <dbReference type="ARBA" id="ARBA00004496"/>
    </source>
</evidence>
<dbReference type="GO" id="GO:0036503">
    <property type="term" value="P:ERAD pathway"/>
    <property type="evidence" value="ECO:0007669"/>
    <property type="project" value="TreeGrafter"/>
</dbReference>
<evidence type="ECO:0000256" key="4">
    <source>
        <dbReference type="ARBA" id="ARBA00022722"/>
    </source>
</evidence>
<dbReference type="PANTHER" id="PTHR16036">
    <property type="entry name" value="ANKYRIN REPEAT AND ZINC FINGER DOMAIN-CONTAINING PROTEIN 1"/>
    <property type="match status" value="1"/>
</dbReference>
<dbReference type="InterPro" id="IPR047139">
    <property type="entry name" value="ANKZ1/VMS1"/>
</dbReference>
<evidence type="ECO:0000256" key="6">
    <source>
        <dbReference type="ARBA" id="ARBA00022759"/>
    </source>
</evidence>
<reference evidence="11 12" key="1">
    <citation type="submission" date="2023-08" db="EMBL/GenBank/DDBJ databases">
        <title>Comparative genomics and taxonomic characterization of three novel marine species of genus Marivirga.</title>
        <authorList>
            <person name="Muhammad N."/>
            <person name="Kim S.-G."/>
        </authorList>
    </citation>
    <scope>NUCLEOTIDE SEQUENCE [LARGE SCALE GENOMIC DNA]</scope>
    <source>
        <strain evidence="11 12">BDSF4-3</strain>
    </source>
</reference>
<keyword evidence="5" id="KW-0677">Repeat</keyword>
<keyword evidence="9" id="KW-0175">Coiled coil</keyword>
<evidence type="ECO:0000256" key="2">
    <source>
        <dbReference type="ARBA" id="ARBA00009262"/>
    </source>
</evidence>
<sequence length="223" mass="26401">MTEQSIFKAYDDEQLEKLLENLHHQYGSSEYDSSKHQLSFPEKSQISVRLPFSFNYRDKQIDQSNFLIILIHSGEAALAYSEEDQIVEHKNMKAYMVRQKQGKSQIKYLKTRGKSKAGSRVRLAGTDHFFEEINDKIAEWDEYFEIDKIAISCNKTLQPYFFNRPDAALQKDDHRLFKIPKHIQEANFENLTSIHNYLIKMELKFDDSDKEFIKNIIYEIDNE</sequence>
<keyword evidence="12" id="KW-1185">Reference proteome</keyword>
<accession>A0AA51NAA7</accession>
<dbReference type="PANTHER" id="PTHR16036:SF2">
    <property type="entry name" value="TRNA ENDONUCLEASE ANKZF1"/>
    <property type="match status" value="1"/>
</dbReference>
<dbReference type="KEGG" id="msaa:QYS49_38060"/>
<gene>
    <name evidence="11" type="ORF">QYS49_38060</name>
</gene>
<dbReference type="PROSITE" id="PS52044">
    <property type="entry name" value="VLRF1"/>
    <property type="match status" value="1"/>
</dbReference>
<dbReference type="AlphaFoldDB" id="A0AA51NAA7"/>
<evidence type="ECO:0000259" key="10">
    <source>
        <dbReference type="PROSITE" id="PS52044"/>
    </source>
</evidence>
<dbReference type="GO" id="GO:0005737">
    <property type="term" value="C:cytoplasm"/>
    <property type="evidence" value="ECO:0007669"/>
    <property type="project" value="UniProtKB-SubCell"/>
</dbReference>
<dbReference type="InterPro" id="IPR041175">
    <property type="entry name" value="VLRF1/Vms1"/>
</dbReference>
<evidence type="ECO:0000256" key="3">
    <source>
        <dbReference type="ARBA" id="ARBA00022490"/>
    </source>
</evidence>
<keyword evidence="8" id="KW-0040">ANK repeat</keyword>
<dbReference type="Pfam" id="PF18826">
    <property type="entry name" value="bVLRF1"/>
    <property type="match status" value="1"/>
</dbReference>
<keyword evidence="6" id="KW-0255">Endonuclease</keyword>
<dbReference type="RefSeq" id="WP_308348410.1">
    <property type="nucleotide sequence ID" value="NZ_CP129971.1"/>
</dbReference>
<protein>
    <recommendedName>
        <fullName evidence="10">VLRF1 domain-containing protein</fullName>
    </recommendedName>
</protein>
<evidence type="ECO:0000256" key="9">
    <source>
        <dbReference type="ARBA" id="ARBA00023054"/>
    </source>
</evidence>
<keyword evidence="7" id="KW-0378">Hydrolase</keyword>
<keyword evidence="3" id="KW-0963">Cytoplasm</keyword>
<proteinExistence type="inferred from homology"/>
<dbReference type="EMBL" id="CP129971">
    <property type="protein sequence ID" value="WMN11349.1"/>
    <property type="molecule type" value="Genomic_DNA"/>
</dbReference>
<comment type="similarity">
    <text evidence="2">Belongs to the ANKZF1/VMS1 family.</text>
</comment>
<keyword evidence="4" id="KW-0540">Nuclease</keyword>
<evidence type="ECO:0000313" key="11">
    <source>
        <dbReference type="EMBL" id="WMN11349.1"/>
    </source>
</evidence>
<dbReference type="GO" id="GO:0004519">
    <property type="term" value="F:endonuclease activity"/>
    <property type="evidence" value="ECO:0007669"/>
    <property type="project" value="UniProtKB-KW"/>
</dbReference>
<dbReference type="Proteomes" id="UP001230496">
    <property type="component" value="Chromosome"/>
</dbReference>
<name>A0AA51NAA7_9BACT</name>
<evidence type="ECO:0000256" key="5">
    <source>
        <dbReference type="ARBA" id="ARBA00022737"/>
    </source>
</evidence>
<organism evidence="11 12">
    <name type="scientific">Marivirga salinarum</name>
    <dbReference type="NCBI Taxonomy" id="3059078"/>
    <lineage>
        <taxon>Bacteria</taxon>
        <taxon>Pseudomonadati</taxon>
        <taxon>Bacteroidota</taxon>
        <taxon>Cytophagia</taxon>
        <taxon>Cytophagales</taxon>
        <taxon>Marivirgaceae</taxon>
        <taxon>Marivirga</taxon>
    </lineage>
</organism>
<evidence type="ECO:0000256" key="8">
    <source>
        <dbReference type="ARBA" id="ARBA00023043"/>
    </source>
</evidence>
<dbReference type="GO" id="GO:0016787">
    <property type="term" value="F:hydrolase activity"/>
    <property type="evidence" value="ECO:0007669"/>
    <property type="project" value="UniProtKB-KW"/>
</dbReference>
<evidence type="ECO:0000313" key="12">
    <source>
        <dbReference type="Proteomes" id="UP001230496"/>
    </source>
</evidence>